<dbReference type="EMBL" id="CAXDID020000219">
    <property type="protein sequence ID" value="CAL6058175.1"/>
    <property type="molecule type" value="Genomic_DNA"/>
</dbReference>
<accession>A0AA86RH80</accession>
<evidence type="ECO:0000313" key="2">
    <source>
        <dbReference type="EMBL" id="CAL6058175.1"/>
    </source>
</evidence>
<gene>
    <name evidence="2" type="ORF">HINF_LOCUS48065</name>
    <name evidence="1" type="ORF">HINF_LOCUS59709</name>
</gene>
<evidence type="ECO:0000313" key="1">
    <source>
        <dbReference type="EMBL" id="CAI9972064.1"/>
    </source>
</evidence>
<dbReference type="AlphaFoldDB" id="A0AA86RH80"/>
<dbReference type="Proteomes" id="UP001642409">
    <property type="component" value="Unassembled WGS sequence"/>
</dbReference>
<dbReference type="EMBL" id="CATOUU010001103">
    <property type="protein sequence ID" value="CAI9972064.1"/>
    <property type="molecule type" value="Genomic_DNA"/>
</dbReference>
<organism evidence="1">
    <name type="scientific">Hexamita inflata</name>
    <dbReference type="NCBI Taxonomy" id="28002"/>
    <lineage>
        <taxon>Eukaryota</taxon>
        <taxon>Metamonada</taxon>
        <taxon>Diplomonadida</taxon>
        <taxon>Hexamitidae</taxon>
        <taxon>Hexamitinae</taxon>
        <taxon>Hexamita</taxon>
    </lineage>
</organism>
<reference evidence="1" key="1">
    <citation type="submission" date="2023-06" db="EMBL/GenBank/DDBJ databases">
        <authorList>
            <person name="Kurt Z."/>
        </authorList>
    </citation>
    <scope>NUCLEOTIDE SEQUENCE</scope>
</reference>
<keyword evidence="3" id="KW-1185">Reference proteome</keyword>
<comment type="caution">
    <text evidence="1">The sequence shown here is derived from an EMBL/GenBank/DDBJ whole genome shotgun (WGS) entry which is preliminary data.</text>
</comment>
<name>A0AA86RH80_9EUKA</name>
<reference evidence="2 3" key="2">
    <citation type="submission" date="2024-07" db="EMBL/GenBank/DDBJ databases">
        <authorList>
            <person name="Akdeniz Z."/>
        </authorList>
    </citation>
    <scope>NUCLEOTIDE SEQUENCE [LARGE SCALE GENOMIC DNA]</scope>
</reference>
<sequence>MSFDQQYSIKFVKRAQNQSFNFENKQISLPKLKNISAFDIQTQSSQNQILKRKEIRDRARSILHGPAVSPQITTIKPVKQIEMFKKGPIVFRAPEKQELRMPPVEPAQLVIDLNLKPRYETKQLLELYRTKAMQESEQYLNTLNKQIDEQEKLQNPNIKSFYIRKHMEQELLNSLKEAQLCEEIVMLVHNTKEYASKVKLTQVYTKQSEHSQELQLKLQFERAQRKLIEAQQSQMLVQAKRTLNTSENSQ</sequence>
<evidence type="ECO:0000313" key="3">
    <source>
        <dbReference type="Proteomes" id="UP001642409"/>
    </source>
</evidence>
<protein>
    <submittedName>
        <fullName evidence="2">Hypothetical_protein</fullName>
    </submittedName>
</protein>
<proteinExistence type="predicted"/>